<reference evidence="2" key="1">
    <citation type="submission" date="2020-01" db="EMBL/GenBank/DDBJ databases">
        <authorList>
            <person name="Meier V. D."/>
            <person name="Meier V D."/>
        </authorList>
    </citation>
    <scope>NUCLEOTIDE SEQUENCE</scope>
    <source>
        <strain evidence="2">HLG_WM_MAG_10</strain>
    </source>
</reference>
<dbReference type="EMBL" id="CACVAQ010000159">
    <property type="protein sequence ID" value="CAA6809907.1"/>
    <property type="molecule type" value="Genomic_DNA"/>
</dbReference>
<protein>
    <recommendedName>
        <fullName evidence="3">HTH cro/C1-type domain-containing protein</fullName>
    </recommendedName>
</protein>
<evidence type="ECO:0000313" key="2">
    <source>
        <dbReference type="EMBL" id="CAA6809907.1"/>
    </source>
</evidence>
<accession>A0A6S6SZH0</accession>
<dbReference type="AlphaFoldDB" id="A0A6S6SZH0"/>
<sequence>MKGADLDLYNRLIAVLNHLGCDKNTSRFAKSLGVNSQNISNIYNRQTIPKLNLVAKIAVNYPNAVNYHWLLTGRGEMLRHNIFVEAVSGNKDLVTEDDKDYKVKTQEQLNTYLLQLQEKDQTIIALQSELNNAKEKTIQLLEKHLEG</sequence>
<dbReference type="GO" id="GO:0003677">
    <property type="term" value="F:DNA binding"/>
    <property type="evidence" value="ECO:0007669"/>
    <property type="project" value="InterPro"/>
</dbReference>
<proteinExistence type="predicted"/>
<evidence type="ECO:0000256" key="1">
    <source>
        <dbReference type="SAM" id="Coils"/>
    </source>
</evidence>
<evidence type="ECO:0008006" key="3">
    <source>
        <dbReference type="Google" id="ProtNLM"/>
    </source>
</evidence>
<organism evidence="2">
    <name type="scientific">uncultured Aureispira sp</name>
    <dbReference type="NCBI Taxonomy" id="1331704"/>
    <lineage>
        <taxon>Bacteria</taxon>
        <taxon>Pseudomonadati</taxon>
        <taxon>Bacteroidota</taxon>
        <taxon>Saprospiria</taxon>
        <taxon>Saprospirales</taxon>
        <taxon>Saprospiraceae</taxon>
        <taxon>Aureispira</taxon>
        <taxon>environmental samples</taxon>
    </lineage>
</organism>
<feature type="coiled-coil region" evidence="1">
    <location>
        <begin position="116"/>
        <end position="143"/>
    </location>
</feature>
<gene>
    <name evidence="2" type="ORF">HELGO_WM14027</name>
</gene>
<dbReference type="InterPro" id="IPR010982">
    <property type="entry name" value="Lambda_DNA-bd_dom_sf"/>
</dbReference>
<name>A0A6S6SZH0_9BACT</name>
<keyword evidence="1" id="KW-0175">Coiled coil</keyword>
<dbReference type="Gene3D" id="1.10.260.40">
    <property type="entry name" value="lambda repressor-like DNA-binding domains"/>
    <property type="match status" value="1"/>
</dbReference>